<keyword evidence="3" id="KW-1185">Reference proteome</keyword>
<reference evidence="2 3" key="2">
    <citation type="submission" date="2014-05" db="EMBL/GenBank/DDBJ databases">
        <title>Genome sequence of the 3-chlorobenzoate degrading bacterium Pseudomonas knackmussii B13 shows multiple evidence for horizontal gene transfer.</title>
        <authorList>
            <person name="Miyazaki R."/>
            <person name="Bertelli C."/>
            <person name="Falquet L."/>
            <person name="Robinson-Rechavi M."/>
            <person name="Gharib W."/>
            <person name="Roy S."/>
            <person name="Van der Meer J.R."/>
        </authorList>
    </citation>
    <scope>NUCLEOTIDE SEQUENCE [LARGE SCALE GENOMIC DNA]</scope>
    <source>
        <strain evidence="2 3">B13</strain>
    </source>
</reference>
<dbReference type="EMBL" id="HG322950">
    <property type="protein sequence ID" value="CDF86506.1"/>
    <property type="molecule type" value="Genomic_DNA"/>
</dbReference>
<evidence type="ECO:0000259" key="1">
    <source>
        <dbReference type="SMART" id="SM00871"/>
    </source>
</evidence>
<protein>
    <recommendedName>
        <fullName evidence="1">AraC effector-binding domain-containing protein</fullName>
    </recommendedName>
</protein>
<gene>
    <name evidence="2" type="ORF">PKB_5193</name>
</gene>
<dbReference type="Gene3D" id="3.20.80.10">
    <property type="entry name" value="Regulatory factor, effector binding domain"/>
    <property type="match status" value="1"/>
</dbReference>
<dbReference type="Proteomes" id="UP000025241">
    <property type="component" value="Chromosome I"/>
</dbReference>
<feature type="domain" description="AraC effector-binding" evidence="1">
    <location>
        <begin position="1"/>
        <end position="149"/>
    </location>
</feature>
<dbReference type="SMART" id="SM00871">
    <property type="entry name" value="AraC_E_bind"/>
    <property type="match status" value="1"/>
</dbReference>
<dbReference type="STRING" id="1301098.PKB_5193"/>
<dbReference type="PATRIC" id="fig|1301098.3.peg.5170"/>
<dbReference type="AlphaFoldDB" id="A0A024HNR9"/>
<dbReference type="PANTHER" id="PTHR36444:SF2">
    <property type="entry name" value="TRANSCRIPTIONAL REGULATOR PROTEIN YOBU-RELATED"/>
    <property type="match status" value="1"/>
</dbReference>
<organism evidence="2 3">
    <name type="scientific">Pseudomonas knackmussii (strain DSM 6978 / CCUG 54928 / LMG 23759 / B13)</name>
    <dbReference type="NCBI Taxonomy" id="1301098"/>
    <lineage>
        <taxon>Bacteria</taxon>
        <taxon>Pseudomonadati</taxon>
        <taxon>Pseudomonadota</taxon>
        <taxon>Gammaproteobacteria</taxon>
        <taxon>Pseudomonadales</taxon>
        <taxon>Pseudomonadaceae</taxon>
        <taxon>Pseudomonas</taxon>
    </lineage>
</organism>
<dbReference type="InterPro" id="IPR010499">
    <property type="entry name" value="AraC_E-bd"/>
</dbReference>
<dbReference type="InterPro" id="IPR053182">
    <property type="entry name" value="YobU-like_regulator"/>
</dbReference>
<dbReference type="HOGENOM" id="CLU_108864_2_0_6"/>
<dbReference type="InterPro" id="IPR011256">
    <property type="entry name" value="Reg_factor_effector_dom_sf"/>
</dbReference>
<name>A0A024HNR9_PSEKB</name>
<evidence type="ECO:0000313" key="3">
    <source>
        <dbReference type="Proteomes" id="UP000025241"/>
    </source>
</evidence>
<dbReference type="SUPFAM" id="SSF55136">
    <property type="entry name" value="Probable bacterial effector-binding domain"/>
    <property type="match status" value="1"/>
</dbReference>
<dbReference type="eggNOG" id="COG3708">
    <property type="taxonomic scope" value="Bacteria"/>
</dbReference>
<proteinExistence type="predicted"/>
<evidence type="ECO:0000313" key="2">
    <source>
        <dbReference type="EMBL" id="CDF86506.1"/>
    </source>
</evidence>
<dbReference type="Pfam" id="PF14526">
    <property type="entry name" value="Cass2"/>
    <property type="match status" value="1"/>
</dbReference>
<dbReference type="RefSeq" id="WP_043255664.1">
    <property type="nucleotide sequence ID" value="NZ_HG322950.1"/>
</dbReference>
<dbReference type="KEGG" id="pkc:PKB_5193"/>
<accession>A0A024HNR9</accession>
<dbReference type="OrthoDB" id="9808480at2"/>
<reference evidence="2 3" key="1">
    <citation type="submission" date="2013-03" db="EMBL/GenBank/DDBJ databases">
        <authorList>
            <person name="Linke B."/>
        </authorList>
    </citation>
    <scope>NUCLEOTIDE SEQUENCE [LARGE SCALE GENOMIC DNA]</scope>
    <source>
        <strain evidence="2 3">B13</strain>
    </source>
</reference>
<sequence length="149" mass="16959">MKHRILELPAFDLVGMEFKPASDGSIRALWQRFLPQAPQLANRTDAQVLYGLCTHDERGEFRYIAGAQVSPAEVPPGMLQIRVPAQKYAVFVHRGTVDEMPDSFQRIYSELLALRGLEPRQAPAFERYDEHFKGPDDPASEVELYIPVY</sequence>
<dbReference type="PANTHER" id="PTHR36444">
    <property type="entry name" value="TRANSCRIPTIONAL REGULATOR PROTEIN YOBU-RELATED"/>
    <property type="match status" value="1"/>
</dbReference>
<dbReference type="InterPro" id="IPR029441">
    <property type="entry name" value="Cass2"/>
</dbReference>